<accession>A0A023F059</accession>
<dbReference type="GO" id="GO:0004439">
    <property type="term" value="F:phosphatidylinositol-4,5-bisphosphate 5-phosphatase activity"/>
    <property type="evidence" value="ECO:0007669"/>
    <property type="project" value="TreeGrafter"/>
</dbReference>
<dbReference type="SUPFAM" id="SSF56219">
    <property type="entry name" value="DNase I-like"/>
    <property type="match status" value="1"/>
</dbReference>
<dbReference type="GO" id="GO:0046856">
    <property type="term" value="P:phosphatidylinositol dephosphorylation"/>
    <property type="evidence" value="ECO:0007669"/>
    <property type="project" value="InterPro"/>
</dbReference>
<name>A0A023F059_TRIIF</name>
<evidence type="ECO:0000256" key="1">
    <source>
        <dbReference type="ARBA" id="ARBA00005910"/>
    </source>
</evidence>
<evidence type="ECO:0000259" key="2">
    <source>
        <dbReference type="SMART" id="SM00128"/>
    </source>
</evidence>
<dbReference type="SMART" id="SM00128">
    <property type="entry name" value="IPPc"/>
    <property type="match status" value="1"/>
</dbReference>
<dbReference type="GO" id="GO:0001726">
    <property type="term" value="C:ruffle"/>
    <property type="evidence" value="ECO:0007669"/>
    <property type="project" value="TreeGrafter"/>
</dbReference>
<evidence type="ECO:0000313" key="3">
    <source>
        <dbReference type="EMBL" id="JAC14880.1"/>
    </source>
</evidence>
<reference evidence="3" key="1">
    <citation type="journal article" date="2014" name="PLoS Negl. Trop. Dis.">
        <title>An updated insight into the Sialotranscriptome of Triatoma infestans: developmental stage and geographic variations.</title>
        <authorList>
            <person name="Schwarz A."/>
            <person name="Medrano-Mercado N."/>
            <person name="Schaub G.A."/>
            <person name="Struchiner C.J."/>
            <person name="Bargues M.D."/>
            <person name="Levy M.Z."/>
            <person name="Ribeiro J.M."/>
        </authorList>
    </citation>
    <scope>NUCLEOTIDE SEQUENCE</scope>
    <source>
        <strain evidence="3">Chile</strain>
        <tissue evidence="3">Salivary glands</tissue>
    </source>
</reference>
<dbReference type="EMBL" id="GBBI01003832">
    <property type="protein sequence ID" value="JAC14880.1"/>
    <property type="molecule type" value="mRNA"/>
</dbReference>
<dbReference type="InterPro" id="IPR046985">
    <property type="entry name" value="IP5"/>
</dbReference>
<dbReference type="Pfam" id="PF17751">
    <property type="entry name" value="SKICH"/>
    <property type="match status" value="1"/>
</dbReference>
<dbReference type="GO" id="GO:0005886">
    <property type="term" value="C:plasma membrane"/>
    <property type="evidence" value="ECO:0007669"/>
    <property type="project" value="TreeGrafter"/>
</dbReference>
<dbReference type="Gene3D" id="2.60.40.2840">
    <property type="match status" value="1"/>
</dbReference>
<dbReference type="InterPro" id="IPR000300">
    <property type="entry name" value="IPPc"/>
</dbReference>
<dbReference type="InterPro" id="IPR036691">
    <property type="entry name" value="Endo/exonu/phosph_ase_sf"/>
</dbReference>
<organism evidence="3">
    <name type="scientific">Triatoma infestans</name>
    <name type="common">Assassin bug</name>
    <dbReference type="NCBI Taxonomy" id="30076"/>
    <lineage>
        <taxon>Eukaryota</taxon>
        <taxon>Metazoa</taxon>
        <taxon>Ecdysozoa</taxon>
        <taxon>Arthropoda</taxon>
        <taxon>Hexapoda</taxon>
        <taxon>Insecta</taxon>
        <taxon>Pterygota</taxon>
        <taxon>Neoptera</taxon>
        <taxon>Paraneoptera</taxon>
        <taxon>Hemiptera</taxon>
        <taxon>Heteroptera</taxon>
        <taxon>Panheteroptera</taxon>
        <taxon>Cimicomorpha</taxon>
        <taxon>Reduviidae</taxon>
        <taxon>Triatominae</taxon>
        <taxon>Triatoma</taxon>
    </lineage>
</organism>
<dbReference type="PANTHER" id="PTHR11200">
    <property type="entry name" value="INOSITOL 5-PHOSPHATASE"/>
    <property type="match status" value="1"/>
</dbReference>
<protein>
    <submittedName>
        <fullName evidence="3">Putative inositol-145-triphosphate 5-phosphatase synaptojanin inp51/inp52/inp53 family</fullName>
    </submittedName>
</protein>
<dbReference type="InterPro" id="IPR041611">
    <property type="entry name" value="SKICH"/>
</dbReference>
<dbReference type="Gene3D" id="3.60.10.10">
    <property type="entry name" value="Endonuclease/exonuclease/phosphatase"/>
    <property type="match status" value="1"/>
</dbReference>
<feature type="domain" description="Inositol polyphosphate-related phosphatase" evidence="2">
    <location>
        <begin position="2"/>
        <end position="311"/>
    </location>
</feature>
<dbReference type="PANTHER" id="PTHR11200:SF275">
    <property type="entry name" value="LD06095P"/>
    <property type="match status" value="1"/>
</dbReference>
<dbReference type="AlphaFoldDB" id="A0A023F059"/>
<sequence>MDELRIHIITYNVATRSPEGNITELLGINEKESKLSLPDFYLIGLQEVKSQPQNCVLDAIFSDPWTNAIRNVLVKYGYVKAKTVRLVGIILSMFCLRKHIIHLRDMQNICTRTGLMGLWGNKGGVSQRLQIYGCSICFINCHLAAHDHLQQERIADYNQILHHQKFKSTEATSILFHDYVFWFGDVNFRLENENNLSADTIIQHINDNNFLSLLKYDQLKSAMVTGEAFSELVEPDITFPPTYKYMFHSNEYDINRRPGWTDRILYKVNANVYENVTLDSTPHVYKAIDNFTCSDHRPVMAIFTIKVFSNYAERVVKFLPIQSWYTNQENTATCMMGADVDPKIWDWVGVFKENFTSLDEYQGFIYLANNSTDAASEALPNNIRSGDKIELRFYENIIRTPGKYRLLYFSQDSGSVLGMSGPFHLQNRFEDNNVQRAHLDW</sequence>
<comment type="similarity">
    <text evidence="1">Belongs to the inositol 1,4,5-trisphosphate 5-phosphatase type II family.</text>
</comment>
<dbReference type="Pfam" id="PF22669">
    <property type="entry name" value="Exo_endo_phos2"/>
    <property type="match status" value="1"/>
</dbReference>
<dbReference type="FunFam" id="3.60.10.10:FF:000060">
    <property type="entry name" value="Uncharacterized protein, isoform C"/>
    <property type="match status" value="1"/>
</dbReference>
<dbReference type="GO" id="GO:0005737">
    <property type="term" value="C:cytoplasm"/>
    <property type="evidence" value="ECO:0007669"/>
    <property type="project" value="TreeGrafter"/>
</dbReference>
<proteinExistence type="evidence at transcript level"/>